<evidence type="ECO:0000313" key="1">
    <source>
        <dbReference type="EMBL" id="EJO88902.1"/>
    </source>
</evidence>
<protein>
    <submittedName>
        <fullName evidence="1">Uncharacterized protein</fullName>
    </submittedName>
</protein>
<gene>
    <name evidence="1" type="ORF">MCOL_V211670</name>
</gene>
<accession>J4JVE6</accession>
<dbReference type="Proteomes" id="UP000006455">
    <property type="component" value="Unassembled WGS sequence"/>
</dbReference>
<name>J4JVE6_9MYCO</name>
<evidence type="ECO:0000313" key="2">
    <source>
        <dbReference type="Proteomes" id="UP000006455"/>
    </source>
</evidence>
<reference evidence="1 2" key="1">
    <citation type="journal article" date="2011" name="J. Bacteriol.">
        <title>Genome sequence of the Mycobacterium colombiense type strain, CECT 3035.</title>
        <authorList>
            <person name="Gonzalez-Perez M."/>
            <person name="Murcia M.I."/>
            <person name="Landsman D."/>
            <person name="Jordan I.K."/>
            <person name="Marino-Ramirez L."/>
        </authorList>
    </citation>
    <scope>NUCLEOTIDE SEQUENCE [LARGE SCALE GENOMIC DNA]</scope>
    <source>
        <strain evidence="1 2">CECT 3035</strain>
    </source>
</reference>
<proteinExistence type="predicted"/>
<sequence>MNGNDVHGWLVAESAEALGRYQAGDIDWQWPDVMNTAAKMLSNGVIVQAWYQTNDPSAASRNQLLSQLIGAVGRPRPRSALPPTLAGWNQAQISTLLPALSMDVGIDTATGDKMPLAGEPGGPFWSLCPPRDHAEAPRYDPLASWQSYDQSKWDKPGKPPRPRLMISRTHVGDDFLTDLRREIADCTQHLDDRPSVCADRENRQFLQADSAVAEGEDVVRFTHRWMREVEVRGHSVCGEGVEAMRVAQLKGLVVIASASDGGWLFKGDTPPLPLSTLDELLAETVRRIKAV</sequence>
<comment type="caution">
    <text evidence="1">The sequence shown here is derived from an EMBL/GenBank/DDBJ whole genome shotgun (WGS) entry which is preliminary data.</text>
</comment>
<dbReference type="AlphaFoldDB" id="J4JVE6"/>
<dbReference type="EMBL" id="AFVW02000003">
    <property type="protein sequence ID" value="EJO88902.1"/>
    <property type="molecule type" value="Genomic_DNA"/>
</dbReference>
<organism evidence="1 2">
    <name type="scientific">Mycobacterium colombiense CECT 3035</name>
    <dbReference type="NCBI Taxonomy" id="1041522"/>
    <lineage>
        <taxon>Bacteria</taxon>
        <taxon>Bacillati</taxon>
        <taxon>Actinomycetota</taxon>
        <taxon>Actinomycetes</taxon>
        <taxon>Mycobacteriales</taxon>
        <taxon>Mycobacteriaceae</taxon>
        <taxon>Mycobacterium</taxon>
        <taxon>Mycobacterium avium complex (MAC)</taxon>
    </lineage>
</organism>